<proteinExistence type="predicted"/>
<evidence type="ECO:0000313" key="3">
    <source>
        <dbReference type="Proteomes" id="UP000613512"/>
    </source>
</evidence>
<reference evidence="2" key="1">
    <citation type="journal article" date="2014" name="Int. J. Syst. Evol. Microbiol.">
        <title>Complete genome sequence of Corynebacterium casei LMG S-19264T (=DSM 44701T), isolated from a smear-ripened cheese.</title>
        <authorList>
            <consortium name="US DOE Joint Genome Institute (JGI-PGF)"/>
            <person name="Walter F."/>
            <person name="Albersmeier A."/>
            <person name="Kalinowski J."/>
            <person name="Ruckert C."/>
        </authorList>
    </citation>
    <scope>NUCLEOTIDE SEQUENCE</scope>
    <source>
        <strain evidence="2">CGMCC 1.12408</strain>
    </source>
</reference>
<evidence type="ECO:0000259" key="1">
    <source>
        <dbReference type="Pfam" id="PF25297"/>
    </source>
</evidence>
<accession>A0A916RY05</accession>
<keyword evidence="3" id="KW-1185">Reference proteome</keyword>
<dbReference type="RefSeq" id="WP_047184050.1">
    <property type="nucleotide sequence ID" value="NZ_BMEY01000008.1"/>
</dbReference>
<dbReference type="Pfam" id="PF25297">
    <property type="entry name" value="DUF7878"/>
    <property type="match status" value="1"/>
</dbReference>
<reference evidence="2" key="2">
    <citation type="submission" date="2020-09" db="EMBL/GenBank/DDBJ databases">
        <authorList>
            <person name="Sun Q."/>
            <person name="Zhou Y."/>
        </authorList>
    </citation>
    <scope>NUCLEOTIDE SEQUENCE</scope>
    <source>
        <strain evidence="2">CGMCC 1.12408</strain>
    </source>
</reference>
<sequence>MNTLKLQFELDTKSFIEPKLIKKRSGKLLVDIQGRLEVFVNDHCFFLEPSLALLEFGIALKNWRREENFYYYTIEHDEREGPILAFNKIEENYWTIFSIWQLYESKELLTFDRIIEAVELFLIELDRELLKNYGFNIDDFIKSKWIF</sequence>
<dbReference type="Proteomes" id="UP000613512">
    <property type="component" value="Unassembled WGS sequence"/>
</dbReference>
<gene>
    <name evidence="2" type="ORF">GCM10008025_18120</name>
</gene>
<feature type="domain" description="DUF7878" evidence="1">
    <location>
        <begin position="7"/>
        <end position="130"/>
    </location>
</feature>
<evidence type="ECO:0000313" key="2">
    <source>
        <dbReference type="EMBL" id="GGA74780.1"/>
    </source>
</evidence>
<name>A0A916RY05_9BACI</name>
<dbReference type="AlphaFoldDB" id="A0A916RY05"/>
<dbReference type="InterPro" id="IPR057200">
    <property type="entry name" value="DUF7878"/>
</dbReference>
<organism evidence="2 3">
    <name type="scientific">Ornithinibacillus halotolerans</name>
    <dbReference type="NCBI Taxonomy" id="1274357"/>
    <lineage>
        <taxon>Bacteria</taxon>
        <taxon>Bacillati</taxon>
        <taxon>Bacillota</taxon>
        <taxon>Bacilli</taxon>
        <taxon>Bacillales</taxon>
        <taxon>Bacillaceae</taxon>
        <taxon>Ornithinibacillus</taxon>
    </lineage>
</organism>
<comment type="caution">
    <text evidence="2">The sequence shown here is derived from an EMBL/GenBank/DDBJ whole genome shotgun (WGS) entry which is preliminary data.</text>
</comment>
<dbReference type="EMBL" id="BMEY01000008">
    <property type="protein sequence ID" value="GGA74780.1"/>
    <property type="molecule type" value="Genomic_DNA"/>
</dbReference>
<protein>
    <recommendedName>
        <fullName evidence="1">DUF7878 domain-containing protein</fullName>
    </recommendedName>
</protein>